<dbReference type="CDD" id="cd02062">
    <property type="entry name" value="Nitro_FMN_reductase"/>
    <property type="match status" value="1"/>
</dbReference>
<dbReference type="RefSeq" id="WP_012064814.1">
    <property type="nucleotide sequence ID" value="NC_009633.1"/>
</dbReference>
<proteinExistence type="inferred from homology"/>
<dbReference type="InterPro" id="IPR000415">
    <property type="entry name" value="Nitroreductase-like"/>
</dbReference>
<dbReference type="eggNOG" id="COG0778">
    <property type="taxonomic scope" value="Bacteria"/>
</dbReference>
<dbReference type="GO" id="GO:0016491">
    <property type="term" value="F:oxidoreductase activity"/>
    <property type="evidence" value="ECO:0007669"/>
    <property type="project" value="UniProtKB-KW"/>
</dbReference>
<comment type="similarity">
    <text evidence="2">Belongs to the nitroreductase family.</text>
</comment>
<gene>
    <name evidence="7" type="ordered locus">Amet_3735</name>
</gene>
<dbReference type="STRING" id="293826.Amet_3735"/>
<organism evidence="7 8">
    <name type="scientific">Alkaliphilus metalliredigens (strain QYMF)</name>
    <dbReference type="NCBI Taxonomy" id="293826"/>
    <lineage>
        <taxon>Bacteria</taxon>
        <taxon>Bacillati</taxon>
        <taxon>Bacillota</taxon>
        <taxon>Clostridia</taxon>
        <taxon>Peptostreptococcales</taxon>
        <taxon>Natronincolaceae</taxon>
        <taxon>Alkaliphilus</taxon>
    </lineage>
</organism>
<feature type="domain" description="Putative nitroreductase TM1586" evidence="6">
    <location>
        <begin position="4"/>
        <end position="234"/>
    </location>
</feature>
<dbReference type="Proteomes" id="UP000001572">
    <property type="component" value="Chromosome"/>
</dbReference>
<evidence type="ECO:0000313" key="8">
    <source>
        <dbReference type="Proteomes" id="UP000001572"/>
    </source>
</evidence>
<dbReference type="InterPro" id="IPR029478">
    <property type="entry name" value="TM1586_NiRdase"/>
</dbReference>
<keyword evidence="5" id="KW-0560">Oxidoreductase</keyword>
<evidence type="ECO:0000313" key="7">
    <source>
        <dbReference type="EMBL" id="ABR49854.1"/>
    </source>
</evidence>
<keyword evidence="4" id="KW-0288">FMN</keyword>
<dbReference type="PANTHER" id="PTHR43673:SF2">
    <property type="entry name" value="NITROREDUCTASE"/>
    <property type="match status" value="1"/>
</dbReference>
<dbReference type="Gene3D" id="3.40.109.10">
    <property type="entry name" value="NADH Oxidase"/>
    <property type="match status" value="1"/>
</dbReference>
<dbReference type="AlphaFoldDB" id="A6TUI6"/>
<evidence type="ECO:0000256" key="5">
    <source>
        <dbReference type="ARBA" id="ARBA00023002"/>
    </source>
</evidence>
<reference evidence="8" key="1">
    <citation type="journal article" date="2016" name="Genome Announc.">
        <title>Complete genome sequence of Alkaliphilus metalliredigens strain QYMF, an alkaliphilic and metal-reducing bacterium isolated from borax-contaminated leachate ponds.</title>
        <authorList>
            <person name="Hwang C."/>
            <person name="Copeland A."/>
            <person name="Lucas S."/>
            <person name="Lapidus A."/>
            <person name="Barry K."/>
            <person name="Detter J.C."/>
            <person name="Glavina Del Rio T."/>
            <person name="Hammon N."/>
            <person name="Israni S."/>
            <person name="Dalin E."/>
            <person name="Tice H."/>
            <person name="Pitluck S."/>
            <person name="Chertkov O."/>
            <person name="Brettin T."/>
            <person name="Bruce D."/>
            <person name="Han C."/>
            <person name="Schmutz J."/>
            <person name="Larimer F."/>
            <person name="Land M.L."/>
            <person name="Hauser L."/>
            <person name="Kyrpides N."/>
            <person name="Mikhailova N."/>
            <person name="Ye Q."/>
            <person name="Zhou J."/>
            <person name="Richardson P."/>
            <person name="Fields M.W."/>
        </authorList>
    </citation>
    <scope>NUCLEOTIDE SEQUENCE [LARGE SCALE GENOMIC DNA]</scope>
    <source>
        <strain evidence="8">QYMF</strain>
    </source>
</reference>
<protein>
    <submittedName>
        <fullName evidence="7">Nitroreductase</fullName>
    </submittedName>
</protein>
<name>A6TUI6_ALKMQ</name>
<dbReference type="HOGENOM" id="CLU_070562_0_0_9"/>
<keyword evidence="8" id="KW-1185">Reference proteome</keyword>
<sequence>MKFKNLIEEMKTVRDFKEESVDNVLIQSIIKAGEETQGIVDDANVSILFIENGEKLHSELNGMAGYHGYLIPAPHYIAILSKKSSSYMENSGYLMESMRLKAWTLGLGTCWLSIEDPEELKNILKTDQDKVITSLIAIGYSYSGIFKTDLSPKTDRKNITDLVYVDSWGTPCNMEYLNARGMTNIFYYAKLAPSWGNKQPWRFIIDNEKVLLLLNEPQIENIYLDAGIMMLYFEKVAQEEGIPGKWNLQIEEGLELKYNIPKEYKAIAYFSL</sequence>
<evidence type="ECO:0000259" key="6">
    <source>
        <dbReference type="Pfam" id="PF14512"/>
    </source>
</evidence>
<evidence type="ECO:0000256" key="3">
    <source>
        <dbReference type="ARBA" id="ARBA00022630"/>
    </source>
</evidence>
<dbReference type="Pfam" id="PF14512">
    <property type="entry name" value="TM1586_NiRdase"/>
    <property type="match status" value="1"/>
</dbReference>
<dbReference type="KEGG" id="amt:Amet_3735"/>
<evidence type="ECO:0000256" key="2">
    <source>
        <dbReference type="ARBA" id="ARBA00007118"/>
    </source>
</evidence>
<accession>A6TUI6</accession>
<dbReference type="EMBL" id="CP000724">
    <property type="protein sequence ID" value="ABR49854.1"/>
    <property type="molecule type" value="Genomic_DNA"/>
</dbReference>
<dbReference type="OrthoDB" id="9814075at2"/>
<evidence type="ECO:0000256" key="4">
    <source>
        <dbReference type="ARBA" id="ARBA00022643"/>
    </source>
</evidence>
<dbReference type="PANTHER" id="PTHR43673">
    <property type="entry name" value="NAD(P)H NITROREDUCTASE YDGI-RELATED"/>
    <property type="match status" value="1"/>
</dbReference>
<dbReference type="Gene3D" id="3.40.109.30">
    <property type="entry name" value="putative nitroreductase (tm1586), domain 2"/>
    <property type="match status" value="1"/>
</dbReference>
<dbReference type="SUPFAM" id="SSF55469">
    <property type="entry name" value="FMN-dependent nitroreductase-like"/>
    <property type="match status" value="2"/>
</dbReference>
<comment type="cofactor">
    <cofactor evidence="1">
        <name>FMN</name>
        <dbReference type="ChEBI" id="CHEBI:58210"/>
    </cofactor>
</comment>
<keyword evidence="3" id="KW-0285">Flavoprotein</keyword>
<evidence type="ECO:0000256" key="1">
    <source>
        <dbReference type="ARBA" id="ARBA00001917"/>
    </source>
</evidence>